<dbReference type="EMBL" id="NMUH01004225">
    <property type="protein sequence ID" value="MQM08862.1"/>
    <property type="molecule type" value="Genomic_DNA"/>
</dbReference>
<evidence type="ECO:0000313" key="2">
    <source>
        <dbReference type="EMBL" id="MQM08862.1"/>
    </source>
</evidence>
<accession>A0A843WF34</accession>
<reference evidence="2" key="1">
    <citation type="submission" date="2017-07" db="EMBL/GenBank/DDBJ databases">
        <title>Taro Niue Genome Assembly and Annotation.</title>
        <authorList>
            <person name="Atibalentja N."/>
            <person name="Keating K."/>
            <person name="Fields C.J."/>
        </authorList>
    </citation>
    <scope>NUCLEOTIDE SEQUENCE</scope>
    <source>
        <strain evidence="2">Niue_2</strain>
        <tissue evidence="2">Leaf</tissue>
    </source>
</reference>
<evidence type="ECO:0000313" key="3">
    <source>
        <dbReference type="Proteomes" id="UP000652761"/>
    </source>
</evidence>
<gene>
    <name evidence="2" type="ORF">Taro_041720</name>
</gene>
<feature type="region of interest" description="Disordered" evidence="1">
    <location>
        <begin position="25"/>
        <end position="118"/>
    </location>
</feature>
<keyword evidence="3" id="KW-1185">Reference proteome</keyword>
<sequence>MMASHDGRGKVLNNGQLLTLSLDKASGSGFQSSHPSAAAVSGPDAGALSAGPPPAPPLGPDAPPPEAVPAGSVGTMSSSAGVWPQISGPSATPPPELAGQVPSPTKGDCPLPRFCLPP</sequence>
<proteinExistence type="predicted"/>
<organism evidence="2 3">
    <name type="scientific">Colocasia esculenta</name>
    <name type="common">Wild taro</name>
    <name type="synonym">Arum esculentum</name>
    <dbReference type="NCBI Taxonomy" id="4460"/>
    <lineage>
        <taxon>Eukaryota</taxon>
        <taxon>Viridiplantae</taxon>
        <taxon>Streptophyta</taxon>
        <taxon>Embryophyta</taxon>
        <taxon>Tracheophyta</taxon>
        <taxon>Spermatophyta</taxon>
        <taxon>Magnoliopsida</taxon>
        <taxon>Liliopsida</taxon>
        <taxon>Araceae</taxon>
        <taxon>Aroideae</taxon>
        <taxon>Colocasieae</taxon>
        <taxon>Colocasia</taxon>
    </lineage>
</organism>
<dbReference type="AlphaFoldDB" id="A0A843WF34"/>
<protein>
    <submittedName>
        <fullName evidence="2">Uncharacterized protein</fullName>
    </submittedName>
</protein>
<dbReference type="OrthoDB" id="4781at2759"/>
<feature type="compositionally biased region" description="Pro residues" evidence="1">
    <location>
        <begin position="51"/>
        <end position="67"/>
    </location>
</feature>
<feature type="compositionally biased region" description="Low complexity" evidence="1">
    <location>
        <begin position="41"/>
        <end position="50"/>
    </location>
</feature>
<comment type="caution">
    <text evidence="2">The sequence shown here is derived from an EMBL/GenBank/DDBJ whole genome shotgun (WGS) entry which is preliminary data.</text>
</comment>
<name>A0A843WF34_COLES</name>
<dbReference type="Proteomes" id="UP000652761">
    <property type="component" value="Unassembled WGS sequence"/>
</dbReference>
<evidence type="ECO:0000256" key="1">
    <source>
        <dbReference type="SAM" id="MobiDB-lite"/>
    </source>
</evidence>